<evidence type="ECO:0000256" key="1">
    <source>
        <dbReference type="SAM" id="MobiDB-lite"/>
    </source>
</evidence>
<dbReference type="AlphaFoldDB" id="A0A1X7SLI4"/>
<feature type="compositionally biased region" description="Polar residues" evidence="1">
    <location>
        <begin position="49"/>
        <end position="62"/>
    </location>
</feature>
<feature type="region of interest" description="Disordered" evidence="1">
    <location>
        <begin position="31"/>
        <end position="62"/>
    </location>
</feature>
<dbReference type="EnsemblMetazoa" id="Aqu2.1.03008_001">
    <property type="protein sequence ID" value="Aqu2.1.03008_001"/>
    <property type="gene ID" value="Aqu2.1.03008"/>
</dbReference>
<protein>
    <submittedName>
        <fullName evidence="2">Uncharacterized protein</fullName>
    </submittedName>
</protein>
<feature type="compositionally biased region" description="Low complexity" evidence="1">
    <location>
        <begin position="32"/>
        <end position="48"/>
    </location>
</feature>
<sequence length="62" mass="6338">YGSPGAVPSLHYSIPLDGVADPKTLFIHRSLRTTPSLTNPTTSPSSSNVVHESTSVSSTGGA</sequence>
<proteinExistence type="predicted"/>
<reference evidence="2" key="1">
    <citation type="submission" date="2017-05" db="UniProtKB">
        <authorList>
            <consortium name="EnsemblMetazoa"/>
        </authorList>
    </citation>
    <scope>IDENTIFICATION</scope>
</reference>
<organism evidence="2">
    <name type="scientific">Amphimedon queenslandica</name>
    <name type="common">Sponge</name>
    <dbReference type="NCBI Taxonomy" id="400682"/>
    <lineage>
        <taxon>Eukaryota</taxon>
        <taxon>Metazoa</taxon>
        <taxon>Porifera</taxon>
        <taxon>Demospongiae</taxon>
        <taxon>Heteroscleromorpha</taxon>
        <taxon>Haplosclerida</taxon>
        <taxon>Niphatidae</taxon>
        <taxon>Amphimedon</taxon>
    </lineage>
</organism>
<evidence type="ECO:0000313" key="2">
    <source>
        <dbReference type="EnsemblMetazoa" id="Aqu2.1.03008_001"/>
    </source>
</evidence>
<accession>A0A1X7SLI4</accession>
<name>A0A1X7SLI4_AMPQE</name>
<dbReference type="InParanoid" id="A0A1X7SLI4"/>